<keyword evidence="2" id="KW-0677">Repeat</keyword>
<protein>
    <recommendedName>
        <fullName evidence="6">C2H2-type domain-containing protein</fullName>
    </recommendedName>
</protein>
<keyword evidence="4" id="KW-0862">Zinc</keyword>
<dbReference type="SUPFAM" id="SSF57667">
    <property type="entry name" value="beta-beta-alpha zinc fingers"/>
    <property type="match status" value="1"/>
</dbReference>
<accession>A0A8X6F2H1</accession>
<evidence type="ECO:0000313" key="7">
    <source>
        <dbReference type="EMBL" id="GFQ69203.1"/>
    </source>
</evidence>
<comment type="caution">
    <text evidence="7">The sequence shown here is derived from an EMBL/GenBank/DDBJ whole genome shotgun (WGS) entry which is preliminary data.</text>
</comment>
<name>A0A8X6F2H1_TRICU</name>
<dbReference type="Pfam" id="PF00096">
    <property type="entry name" value="zf-C2H2"/>
    <property type="match status" value="1"/>
</dbReference>
<evidence type="ECO:0000256" key="2">
    <source>
        <dbReference type="ARBA" id="ARBA00022737"/>
    </source>
</evidence>
<dbReference type="PROSITE" id="PS50157">
    <property type="entry name" value="ZINC_FINGER_C2H2_2"/>
    <property type="match status" value="3"/>
</dbReference>
<feature type="domain" description="C2H2-type" evidence="6">
    <location>
        <begin position="135"/>
        <end position="163"/>
    </location>
</feature>
<dbReference type="PANTHER" id="PTHR24379">
    <property type="entry name" value="KRAB AND ZINC FINGER DOMAIN-CONTAINING"/>
    <property type="match status" value="1"/>
</dbReference>
<dbReference type="AlphaFoldDB" id="A0A8X6F2H1"/>
<keyword evidence="1" id="KW-0479">Metal-binding</keyword>
<dbReference type="Gene3D" id="3.30.160.60">
    <property type="entry name" value="Classic Zinc Finger"/>
    <property type="match status" value="2"/>
</dbReference>
<sequence length="217" mass="24721">MSNENSSMIDAEAFMASLCNTNGDSSNHLVDLNVDEDSSSNEVEFIKELKINLDKHNCDLCIKGTFLLNRLLEFGGIINEENKFACDTCYKGFRTRSLLIKHKKTHEKLISNENINGDGQIKTPNQHDIDTSSRLTCKICFRSLKNKDTLSKHFRNKHGDLKYVCIQCNVKCFSHEQYKYHLSTHPRSSKKKTSCPACGRVFLRKSGLGRHICIVET</sequence>
<dbReference type="PANTHER" id="PTHR24379:SF121">
    <property type="entry name" value="C2H2-TYPE DOMAIN-CONTAINING PROTEIN"/>
    <property type="match status" value="1"/>
</dbReference>
<keyword evidence="8" id="KW-1185">Reference proteome</keyword>
<dbReference type="Proteomes" id="UP000887116">
    <property type="component" value="Unassembled WGS sequence"/>
</dbReference>
<dbReference type="SMART" id="SM00355">
    <property type="entry name" value="ZnF_C2H2"/>
    <property type="match status" value="4"/>
</dbReference>
<reference evidence="7" key="1">
    <citation type="submission" date="2020-07" db="EMBL/GenBank/DDBJ databases">
        <title>Multicomponent nature underlies the extraordinary mechanical properties of spider dragline silk.</title>
        <authorList>
            <person name="Kono N."/>
            <person name="Nakamura H."/>
            <person name="Mori M."/>
            <person name="Yoshida Y."/>
            <person name="Ohtoshi R."/>
            <person name="Malay A.D."/>
            <person name="Moran D.A.P."/>
            <person name="Tomita M."/>
            <person name="Numata K."/>
            <person name="Arakawa K."/>
        </authorList>
    </citation>
    <scope>NUCLEOTIDE SEQUENCE</scope>
</reference>
<dbReference type="InterPro" id="IPR013087">
    <property type="entry name" value="Znf_C2H2_type"/>
</dbReference>
<dbReference type="GO" id="GO:0008270">
    <property type="term" value="F:zinc ion binding"/>
    <property type="evidence" value="ECO:0007669"/>
    <property type="project" value="UniProtKB-KW"/>
</dbReference>
<feature type="domain" description="C2H2-type" evidence="6">
    <location>
        <begin position="84"/>
        <end position="106"/>
    </location>
</feature>
<dbReference type="OrthoDB" id="6427834at2759"/>
<evidence type="ECO:0000256" key="4">
    <source>
        <dbReference type="ARBA" id="ARBA00022833"/>
    </source>
</evidence>
<gene>
    <name evidence="7" type="ORF">TNCT_457831</name>
</gene>
<evidence type="ECO:0000256" key="5">
    <source>
        <dbReference type="PROSITE-ProRule" id="PRU00042"/>
    </source>
</evidence>
<feature type="domain" description="C2H2-type" evidence="6">
    <location>
        <begin position="193"/>
        <end position="217"/>
    </location>
</feature>
<evidence type="ECO:0000313" key="8">
    <source>
        <dbReference type="Proteomes" id="UP000887116"/>
    </source>
</evidence>
<evidence type="ECO:0000259" key="6">
    <source>
        <dbReference type="PROSITE" id="PS50157"/>
    </source>
</evidence>
<evidence type="ECO:0000256" key="1">
    <source>
        <dbReference type="ARBA" id="ARBA00022723"/>
    </source>
</evidence>
<proteinExistence type="predicted"/>
<organism evidence="7 8">
    <name type="scientific">Trichonephila clavata</name>
    <name type="common">Joro spider</name>
    <name type="synonym">Nephila clavata</name>
    <dbReference type="NCBI Taxonomy" id="2740835"/>
    <lineage>
        <taxon>Eukaryota</taxon>
        <taxon>Metazoa</taxon>
        <taxon>Ecdysozoa</taxon>
        <taxon>Arthropoda</taxon>
        <taxon>Chelicerata</taxon>
        <taxon>Arachnida</taxon>
        <taxon>Araneae</taxon>
        <taxon>Araneomorphae</taxon>
        <taxon>Entelegynae</taxon>
        <taxon>Araneoidea</taxon>
        <taxon>Nephilidae</taxon>
        <taxon>Trichonephila</taxon>
    </lineage>
</organism>
<dbReference type="PROSITE" id="PS00028">
    <property type="entry name" value="ZINC_FINGER_C2H2_1"/>
    <property type="match status" value="2"/>
</dbReference>
<dbReference type="InterPro" id="IPR036236">
    <property type="entry name" value="Znf_C2H2_sf"/>
</dbReference>
<keyword evidence="3 5" id="KW-0863">Zinc-finger</keyword>
<evidence type="ECO:0000256" key="3">
    <source>
        <dbReference type="ARBA" id="ARBA00022771"/>
    </source>
</evidence>
<dbReference type="EMBL" id="BMAO01030620">
    <property type="protein sequence ID" value="GFQ69203.1"/>
    <property type="molecule type" value="Genomic_DNA"/>
</dbReference>